<evidence type="ECO:0000256" key="4">
    <source>
        <dbReference type="ARBA" id="ARBA00022723"/>
    </source>
</evidence>
<dbReference type="EMBL" id="JYIZ01000036">
    <property type="protein sequence ID" value="KJL43757.1"/>
    <property type="molecule type" value="Genomic_DNA"/>
</dbReference>
<dbReference type="STRING" id="92835.RS81_00750"/>
<name>A0A0M2HAZ1_9MICO</name>
<comment type="similarity">
    <text evidence="2 6">Belongs to the FPP/GGPP synthase family.</text>
</comment>
<dbReference type="Gene3D" id="1.10.600.10">
    <property type="entry name" value="Farnesyl Diphosphate Synthase"/>
    <property type="match status" value="1"/>
</dbReference>
<comment type="caution">
    <text evidence="8">The sequence shown here is derived from an EMBL/GenBank/DDBJ whole genome shotgun (WGS) entry which is preliminary data.</text>
</comment>
<protein>
    <submittedName>
        <fullName evidence="8">Octaprenyl-diphosphate synthase</fullName>
        <ecNumber evidence="8">2.5.1.90</ecNumber>
    </submittedName>
</protein>
<dbReference type="PANTHER" id="PTHR12001:SF85">
    <property type="entry name" value="SHORT CHAIN ISOPRENYL DIPHOSPHATE SYNTHASE"/>
    <property type="match status" value="1"/>
</dbReference>
<keyword evidence="3 6" id="KW-0808">Transferase</keyword>
<reference evidence="8 9" key="1">
    <citation type="submission" date="2015-02" db="EMBL/GenBank/DDBJ databases">
        <title>Draft genome sequences of ten Microbacterium spp. with emphasis on heavy metal contaminated environments.</title>
        <authorList>
            <person name="Corretto E."/>
        </authorList>
    </citation>
    <scope>NUCLEOTIDE SEQUENCE [LARGE SCALE GENOMIC DNA]</scope>
    <source>
        <strain evidence="8 9">DSM 12510</strain>
    </source>
</reference>
<dbReference type="PROSITE" id="PS00444">
    <property type="entry name" value="POLYPRENYL_SYNTHASE_2"/>
    <property type="match status" value="1"/>
</dbReference>
<keyword evidence="5" id="KW-0460">Magnesium</keyword>
<sequence length="351" mass="36475">MIATSDQHAIDEAIEASLARIRAQARTRGTDFAALSDALSRATRGGKRLRPALVVRAYDAFGGPGDHRAAAITMAAAYELLHTAFVVHDDVIDHDTMRRGVPNVAGEFRRRGTATGADATGAALLGDAAAILAGDLLLVESVRLVATVDASPAVRTELLAILDDAVFASAAGELADVAHSVASDIAEPDALLSTTHDKTAVYSFSAPLRTGAVLAGASAGARDLVAHAGGRLGLAFQLVDDLIGAFGSEAEAGRDRGADLRERKRTPLLAYARTDETWNSVRSAVDIAHTGPVAVREAQRALEHSGARTAVAELIAGTLDDARTASRSTLLPTAAGDLLREIADAVEKRMP</sequence>
<comment type="cofactor">
    <cofactor evidence="1">
        <name>Mg(2+)</name>
        <dbReference type="ChEBI" id="CHEBI:18420"/>
    </cofactor>
</comment>
<evidence type="ECO:0000313" key="8">
    <source>
        <dbReference type="EMBL" id="KJL43757.1"/>
    </source>
</evidence>
<evidence type="ECO:0000256" key="3">
    <source>
        <dbReference type="ARBA" id="ARBA00022679"/>
    </source>
</evidence>
<dbReference type="SUPFAM" id="SSF48576">
    <property type="entry name" value="Terpenoid synthases"/>
    <property type="match status" value="1"/>
</dbReference>
<evidence type="ECO:0000313" key="9">
    <source>
        <dbReference type="Proteomes" id="UP000033956"/>
    </source>
</evidence>
<dbReference type="AlphaFoldDB" id="A0A0M2HAZ1"/>
<dbReference type="GO" id="GO:0046872">
    <property type="term" value="F:metal ion binding"/>
    <property type="evidence" value="ECO:0007669"/>
    <property type="project" value="UniProtKB-KW"/>
</dbReference>
<keyword evidence="4" id="KW-0479">Metal-binding</keyword>
<evidence type="ECO:0000256" key="5">
    <source>
        <dbReference type="ARBA" id="ARBA00022842"/>
    </source>
</evidence>
<dbReference type="PROSITE" id="PS00723">
    <property type="entry name" value="POLYPRENYL_SYNTHASE_1"/>
    <property type="match status" value="1"/>
</dbReference>
<evidence type="ECO:0000256" key="6">
    <source>
        <dbReference type="RuleBase" id="RU004466"/>
    </source>
</evidence>
<dbReference type="InterPro" id="IPR033749">
    <property type="entry name" value="Polyprenyl_synt_CS"/>
</dbReference>
<dbReference type="EMBL" id="JYIZ01000036">
    <property type="protein sequence ID" value="KJL43708.1"/>
    <property type="molecule type" value="Genomic_DNA"/>
</dbReference>
<dbReference type="GO" id="GO:0106350">
    <property type="term" value="F:all-trans-octaprenyl-diphosphate synthase activity"/>
    <property type="evidence" value="ECO:0007669"/>
    <property type="project" value="UniProtKB-EC"/>
</dbReference>
<gene>
    <name evidence="8" type="primary">ispB_2</name>
    <name evidence="7" type="synonym">ispB_1</name>
    <name evidence="7" type="ORF">RS81_00750</name>
    <name evidence="8" type="ORF">RS81_00799</name>
</gene>
<dbReference type="RefSeq" id="WP_045274756.1">
    <property type="nucleotide sequence ID" value="NZ_BAAAUP010000001.1"/>
</dbReference>
<dbReference type="PATRIC" id="fig|92835.4.peg.770"/>
<dbReference type="PANTHER" id="PTHR12001">
    <property type="entry name" value="GERANYLGERANYL PYROPHOSPHATE SYNTHASE"/>
    <property type="match status" value="1"/>
</dbReference>
<dbReference type="InterPro" id="IPR008949">
    <property type="entry name" value="Isoprenoid_synthase_dom_sf"/>
</dbReference>
<dbReference type="Proteomes" id="UP000033956">
    <property type="component" value="Unassembled WGS sequence"/>
</dbReference>
<evidence type="ECO:0000256" key="1">
    <source>
        <dbReference type="ARBA" id="ARBA00001946"/>
    </source>
</evidence>
<dbReference type="OrthoDB" id="4497239at2"/>
<accession>A0A0M2HAZ1</accession>
<organism evidence="8 9">
    <name type="scientific">Microbacterium terrae</name>
    <dbReference type="NCBI Taxonomy" id="69369"/>
    <lineage>
        <taxon>Bacteria</taxon>
        <taxon>Bacillati</taxon>
        <taxon>Actinomycetota</taxon>
        <taxon>Actinomycetes</taxon>
        <taxon>Micrococcales</taxon>
        <taxon>Microbacteriaceae</taxon>
        <taxon>Microbacterium</taxon>
    </lineage>
</organism>
<dbReference type="InterPro" id="IPR000092">
    <property type="entry name" value="Polyprenyl_synt"/>
</dbReference>
<dbReference type="Pfam" id="PF00348">
    <property type="entry name" value="polyprenyl_synt"/>
    <property type="match status" value="1"/>
</dbReference>
<dbReference type="EC" id="2.5.1.90" evidence="8"/>
<dbReference type="GO" id="GO:0008299">
    <property type="term" value="P:isoprenoid biosynthetic process"/>
    <property type="evidence" value="ECO:0007669"/>
    <property type="project" value="InterPro"/>
</dbReference>
<evidence type="ECO:0000313" key="7">
    <source>
        <dbReference type="EMBL" id="KJL43708.1"/>
    </source>
</evidence>
<keyword evidence="9" id="KW-1185">Reference proteome</keyword>
<proteinExistence type="inferred from homology"/>
<evidence type="ECO:0000256" key="2">
    <source>
        <dbReference type="ARBA" id="ARBA00006706"/>
    </source>
</evidence>
<dbReference type="SFLD" id="SFLDS00005">
    <property type="entry name" value="Isoprenoid_Synthase_Type_I"/>
    <property type="match status" value="1"/>
</dbReference>